<gene>
    <name evidence="1" type="ORF">SE17_23810</name>
</gene>
<sequence length="59" mass="6628">MIFIAATTGISHAFFPAEPWHPFWRAIAVPDSFDTMSSDRPFRTGMPAAQPRARCARSF</sequence>
<evidence type="ECO:0000313" key="1">
    <source>
        <dbReference type="EMBL" id="KPV50983.1"/>
    </source>
</evidence>
<dbReference type="EMBL" id="LJCR01001127">
    <property type="protein sequence ID" value="KPV50983.1"/>
    <property type="molecule type" value="Genomic_DNA"/>
</dbReference>
<protein>
    <submittedName>
        <fullName evidence="1">Uncharacterized protein</fullName>
    </submittedName>
</protein>
<dbReference type="Proteomes" id="UP000050509">
    <property type="component" value="Unassembled WGS sequence"/>
</dbReference>
<proteinExistence type="predicted"/>
<organism evidence="1 2">
    <name type="scientific">Kouleothrix aurantiaca</name>
    <dbReference type="NCBI Taxonomy" id="186479"/>
    <lineage>
        <taxon>Bacteria</taxon>
        <taxon>Bacillati</taxon>
        <taxon>Chloroflexota</taxon>
        <taxon>Chloroflexia</taxon>
        <taxon>Chloroflexales</taxon>
        <taxon>Roseiflexineae</taxon>
        <taxon>Roseiflexaceae</taxon>
        <taxon>Kouleothrix</taxon>
    </lineage>
</organism>
<comment type="caution">
    <text evidence="1">The sequence shown here is derived from an EMBL/GenBank/DDBJ whole genome shotgun (WGS) entry which is preliminary data.</text>
</comment>
<evidence type="ECO:0000313" key="2">
    <source>
        <dbReference type="Proteomes" id="UP000050509"/>
    </source>
</evidence>
<dbReference type="AlphaFoldDB" id="A0A0P9DLU6"/>
<accession>A0A0P9DLU6</accession>
<keyword evidence="2" id="KW-1185">Reference proteome</keyword>
<reference evidence="1 2" key="1">
    <citation type="submission" date="2015-09" db="EMBL/GenBank/DDBJ databases">
        <title>Draft genome sequence of Kouleothrix aurantiaca JCM 19913.</title>
        <authorList>
            <person name="Hemp J."/>
        </authorList>
    </citation>
    <scope>NUCLEOTIDE SEQUENCE [LARGE SCALE GENOMIC DNA]</scope>
    <source>
        <strain evidence="1 2">COM-B</strain>
    </source>
</reference>
<name>A0A0P9DLU6_9CHLR</name>